<dbReference type="InterPro" id="IPR007197">
    <property type="entry name" value="rSAM"/>
</dbReference>
<keyword evidence="4" id="KW-0408">Iron</keyword>
<evidence type="ECO:0000256" key="1">
    <source>
        <dbReference type="ARBA" id="ARBA00001966"/>
    </source>
</evidence>
<dbReference type="InterPro" id="IPR023404">
    <property type="entry name" value="rSAM_horseshoe"/>
</dbReference>
<dbReference type="EMBL" id="LAZR01004858">
    <property type="protein sequence ID" value="KKN04981.1"/>
    <property type="molecule type" value="Genomic_DNA"/>
</dbReference>
<dbReference type="AlphaFoldDB" id="A0A0F9PV89"/>
<protein>
    <recommendedName>
        <fullName evidence="6">Elp3/MiaA/NifB-like radical SAM core domain-containing protein</fullName>
    </recommendedName>
</protein>
<dbReference type="Pfam" id="PF04055">
    <property type="entry name" value="Radical_SAM"/>
    <property type="match status" value="1"/>
</dbReference>
<accession>A0A0F9PV89</accession>
<evidence type="ECO:0000313" key="7">
    <source>
        <dbReference type="EMBL" id="KKN04981.1"/>
    </source>
</evidence>
<organism evidence="7">
    <name type="scientific">marine sediment metagenome</name>
    <dbReference type="NCBI Taxonomy" id="412755"/>
    <lineage>
        <taxon>unclassified sequences</taxon>
        <taxon>metagenomes</taxon>
        <taxon>ecological metagenomes</taxon>
    </lineage>
</organism>
<dbReference type="InterPro" id="IPR058240">
    <property type="entry name" value="rSAM_sf"/>
</dbReference>
<keyword evidence="3" id="KW-0479">Metal-binding</keyword>
<dbReference type="GO" id="GO:0051536">
    <property type="term" value="F:iron-sulfur cluster binding"/>
    <property type="evidence" value="ECO:0007669"/>
    <property type="project" value="UniProtKB-KW"/>
</dbReference>
<dbReference type="GO" id="GO:0003824">
    <property type="term" value="F:catalytic activity"/>
    <property type="evidence" value="ECO:0007669"/>
    <property type="project" value="InterPro"/>
</dbReference>
<comment type="caution">
    <text evidence="7">The sequence shown here is derived from an EMBL/GenBank/DDBJ whole genome shotgun (WGS) entry which is preliminary data.</text>
</comment>
<dbReference type="Gene3D" id="3.40.50.280">
    <property type="entry name" value="Cobalamin-binding domain"/>
    <property type="match status" value="1"/>
</dbReference>
<keyword evidence="2" id="KW-0949">S-adenosyl-L-methionine</keyword>
<evidence type="ECO:0000259" key="6">
    <source>
        <dbReference type="SMART" id="SM00729"/>
    </source>
</evidence>
<dbReference type="InterPro" id="IPR051198">
    <property type="entry name" value="BchE-like"/>
</dbReference>
<name>A0A0F9PV89_9ZZZZ</name>
<keyword evidence="5" id="KW-0411">Iron-sulfur</keyword>
<dbReference type="GO" id="GO:0046872">
    <property type="term" value="F:metal ion binding"/>
    <property type="evidence" value="ECO:0007669"/>
    <property type="project" value="UniProtKB-KW"/>
</dbReference>
<dbReference type="PANTHER" id="PTHR43409">
    <property type="entry name" value="ANAEROBIC MAGNESIUM-PROTOPORPHYRIN IX MONOMETHYL ESTER CYCLASE-RELATED"/>
    <property type="match status" value="1"/>
</dbReference>
<dbReference type="SMART" id="SM00729">
    <property type="entry name" value="Elp3"/>
    <property type="match status" value="1"/>
</dbReference>
<evidence type="ECO:0000256" key="5">
    <source>
        <dbReference type="ARBA" id="ARBA00023014"/>
    </source>
</evidence>
<dbReference type="SFLD" id="SFLDS00029">
    <property type="entry name" value="Radical_SAM"/>
    <property type="match status" value="1"/>
</dbReference>
<feature type="domain" description="Elp3/MiaA/NifB-like radical SAM core" evidence="6">
    <location>
        <begin position="212"/>
        <end position="444"/>
    </location>
</feature>
<proteinExistence type="predicted"/>
<evidence type="ECO:0000256" key="4">
    <source>
        <dbReference type="ARBA" id="ARBA00023004"/>
    </source>
</evidence>
<comment type="cofactor">
    <cofactor evidence="1">
        <name>[4Fe-4S] cluster</name>
        <dbReference type="ChEBI" id="CHEBI:49883"/>
    </cofactor>
</comment>
<dbReference type="SUPFAM" id="SSF102114">
    <property type="entry name" value="Radical SAM enzymes"/>
    <property type="match status" value="1"/>
</dbReference>
<gene>
    <name evidence="7" type="ORF">LCGC14_1091890</name>
</gene>
<dbReference type="InterPro" id="IPR006638">
    <property type="entry name" value="Elp3/MiaA/NifB-like_rSAM"/>
</dbReference>
<sequence length="529" mass="62864">MAPFRILYIECIEDFPPTIGLLRISNYLNSKKGFLRENIEEDILILGYENLPPFNFRNITIYRKELKKLLQDTYNKFNFDLVAISCFTSLLYTKSLEIAYTIKNFINPTCITVIGGIHPTVYPEDFNPKKIPQYFYDYYLKKILPVNCVIRGEGEIGFYKLVKSVLNKENALDDYNNSFNVFTSNIIDDLNTVPLIDLSLYEKYKTQIINDKYFNIEASRSCPYGCTFCWSSLKDVKCYNIYRTKASELYLQELCILKKGGWLDSNIVINTGDPIFFPMRRRREKLFEKLNLMKKNLDFTNSIAIFDRINSCSESDLRKYKDLGIWVEFGLENVSIEVLKLMNKTNSKNTESYIMYLNKVKKVIKIANEIDLKYDFTYIFGFPGSTLKEYRDFQNFFLKKNNNKKSLIDKYNVNFSFSLYLALPSRILFDKIYHKRHGTVFFFKKWWRLFDKFSWFYRFLYKPSQDLSLERYISEASNIIKIVSKHYLEKGNPFYCKDNASSSFYDDYFKHFFNRINEFTVQFPELSQA</sequence>
<dbReference type="SFLD" id="SFLDG01082">
    <property type="entry name" value="B12-binding_domain_containing"/>
    <property type="match status" value="1"/>
</dbReference>
<evidence type="ECO:0000256" key="2">
    <source>
        <dbReference type="ARBA" id="ARBA00022691"/>
    </source>
</evidence>
<evidence type="ECO:0000256" key="3">
    <source>
        <dbReference type="ARBA" id="ARBA00022723"/>
    </source>
</evidence>
<dbReference type="Gene3D" id="3.80.30.20">
    <property type="entry name" value="tm_1862 like domain"/>
    <property type="match status" value="1"/>
</dbReference>
<reference evidence="7" key="1">
    <citation type="journal article" date="2015" name="Nature">
        <title>Complex archaea that bridge the gap between prokaryotes and eukaryotes.</title>
        <authorList>
            <person name="Spang A."/>
            <person name="Saw J.H."/>
            <person name="Jorgensen S.L."/>
            <person name="Zaremba-Niedzwiedzka K."/>
            <person name="Martijn J."/>
            <person name="Lind A.E."/>
            <person name="van Eijk R."/>
            <person name="Schleper C."/>
            <person name="Guy L."/>
            <person name="Ettema T.J."/>
        </authorList>
    </citation>
    <scope>NUCLEOTIDE SEQUENCE</scope>
</reference>